<name>A0A926HLT5_9FIRM</name>
<dbReference type="PANTHER" id="PTHR11106">
    <property type="entry name" value="GANGLIOSIDE INDUCED DIFFERENTIATION ASSOCIATED PROTEIN 2-RELATED"/>
    <property type="match status" value="1"/>
</dbReference>
<dbReference type="SUPFAM" id="SSF52949">
    <property type="entry name" value="Macro domain-like"/>
    <property type="match status" value="1"/>
</dbReference>
<evidence type="ECO:0000313" key="2">
    <source>
        <dbReference type="EMBL" id="MBC8527900.1"/>
    </source>
</evidence>
<evidence type="ECO:0000313" key="3">
    <source>
        <dbReference type="Proteomes" id="UP000654279"/>
    </source>
</evidence>
<dbReference type="PROSITE" id="PS51154">
    <property type="entry name" value="MACRO"/>
    <property type="match status" value="1"/>
</dbReference>
<dbReference type="PANTHER" id="PTHR11106:SF27">
    <property type="entry name" value="MACRO DOMAIN-CONTAINING PROTEIN"/>
    <property type="match status" value="1"/>
</dbReference>
<protein>
    <submittedName>
        <fullName evidence="2">Protein-ADP-ribose hydrolase</fullName>
    </submittedName>
</protein>
<proteinExistence type="predicted"/>
<keyword evidence="3" id="KW-1185">Reference proteome</keyword>
<dbReference type="Proteomes" id="UP000654279">
    <property type="component" value="Unassembled WGS sequence"/>
</dbReference>
<dbReference type="RefSeq" id="WP_249283982.1">
    <property type="nucleotide sequence ID" value="NZ_JACRSO010000001.1"/>
</dbReference>
<comment type="caution">
    <text evidence="2">The sequence shown here is derived from an EMBL/GenBank/DDBJ whole genome shotgun (WGS) entry which is preliminary data.</text>
</comment>
<keyword evidence="2" id="KW-0378">Hydrolase</keyword>
<dbReference type="CDD" id="cd02908">
    <property type="entry name" value="Macro_OAADPr_deacetylase"/>
    <property type="match status" value="1"/>
</dbReference>
<evidence type="ECO:0000259" key="1">
    <source>
        <dbReference type="PROSITE" id="PS51154"/>
    </source>
</evidence>
<dbReference type="InterPro" id="IPR002589">
    <property type="entry name" value="Macro_dom"/>
</dbReference>
<feature type="domain" description="Macro" evidence="1">
    <location>
        <begin position="71"/>
        <end position="260"/>
    </location>
</feature>
<dbReference type="Gene3D" id="3.40.220.10">
    <property type="entry name" value="Leucine Aminopeptidase, subunit E, domain 1"/>
    <property type="match status" value="1"/>
</dbReference>
<dbReference type="AlphaFoldDB" id="A0A926HLT5"/>
<dbReference type="InterPro" id="IPR043472">
    <property type="entry name" value="Macro_dom-like"/>
</dbReference>
<dbReference type="SMART" id="SM00506">
    <property type="entry name" value="A1pp"/>
    <property type="match status" value="1"/>
</dbReference>
<dbReference type="EMBL" id="JACRSO010000001">
    <property type="protein sequence ID" value="MBC8527900.1"/>
    <property type="molecule type" value="Genomic_DNA"/>
</dbReference>
<sequence>MTQEQRLDELLTYLSAEYEGQLPPVLEGIAEKKQLFRALMNLRPPRPASPEFMALQDAYLQEEIVSQGIVDAAQLPPAPCDTRIVLWQGDITQLKVDGIVNAANSGLLGCFVPLHSCIDNIIHTKSGVALRLKCAELMRAQGHAEPTGSAKITPGYNLPCQYVLHTVGPIVQSRLTPEHCAQLAACYRACLELAAEQGLKSLAFCCISTGVFRFPNERAAQIAIDTVREFLAKDQRLEKVIFNVYKSIDLAIYQRLLGIR</sequence>
<dbReference type="NCBIfam" id="NF003163">
    <property type="entry name" value="PRK04143.1"/>
    <property type="match status" value="1"/>
</dbReference>
<dbReference type="Pfam" id="PF01661">
    <property type="entry name" value="Macro"/>
    <property type="match status" value="1"/>
</dbReference>
<reference evidence="2" key="1">
    <citation type="submission" date="2020-08" db="EMBL/GenBank/DDBJ databases">
        <title>Genome public.</title>
        <authorList>
            <person name="Liu C."/>
            <person name="Sun Q."/>
        </authorList>
    </citation>
    <scope>NUCLEOTIDE SEQUENCE</scope>
    <source>
        <strain evidence="2">NSJ-44</strain>
    </source>
</reference>
<accession>A0A926HLT5</accession>
<dbReference type="GO" id="GO:0016787">
    <property type="term" value="F:hydrolase activity"/>
    <property type="evidence" value="ECO:0007669"/>
    <property type="project" value="UniProtKB-KW"/>
</dbReference>
<organism evidence="2 3">
    <name type="scientific">Luoshenia tenuis</name>
    <dbReference type="NCBI Taxonomy" id="2763654"/>
    <lineage>
        <taxon>Bacteria</taxon>
        <taxon>Bacillati</taxon>
        <taxon>Bacillota</taxon>
        <taxon>Clostridia</taxon>
        <taxon>Christensenellales</taxon>
        <taxon>Christensenellaceae</taxon>
        <taxon>Luoshenia</taxon>
    </lineage>
</organism>
<gene>
    <name evidence="2" type="ORF">H8699_00415</name>
</gene>